<proteinExistence type="predicted"/>
<gene>
    <name evidence="1" type="ORF">HH195_09065</name>
</gene>
<evidence type="ECO:0000313" key="1">
    <source>
        <dbReference type="EMBL" id="QPJ86552.1"/>
    </source>
</evidence>
<protein>
    <submittedName>
        <fullName evidence="1">Site-specific integrase</fullName>
    </submittedName>
</protein>
<evidence type="ECO:0000313" key="2">
    <source>
        <dbReference type="Proteomes" id="UP000594603"/>
    </source>
</evidence>
<name>A0ACD1BHF3_9CLOT</name>
<reference evidence="1" key="1">
    <citation type="submission" date="2020-04" db="EMBL/GenBank/DDBJ databases">
        <title>A novel bacterium ('Candidatus Sarcina troglodytae' sp. nov.) linked to a protracted, uniformly lethal epizootic among sanctuary western chimpanzees (Pan troglodytes verus) in Sierra Leone.</title>
        <authorList>
            <person name="Owens L.A."/>
            <person name="Colitti B."/>
            <person name="Hirji I."/>
            <person name="Pizaro A."/>
            <person name="Jaffe J.E."/>
            <person name="Moittie S."/>
            <person name="Bishop-Lilly K.A."/>
            <person name="Estrella L.A."/>
            <person name="Voegtly L.J."/>
            <person name="Kuhn J.H."/>
            <person name="Suen G."/>
            <person name="Deblois C.L."/>
            <person name="Dunn C."/>
            <person name="Juan-Salles C."/>
            <person name="Goldberg T.L."/>
        </authorList>
    </citation>
    <scope>NUCLEOTIDE SEQUENCE</scope>
    <source>
        <strain evidence="1">JB2</strain>
    </source>
</reference>
<accession>A0ACD1BHF3</accession>
<dbReference type="Proteomes" id="UP000594603">
    <property type="component" value="Chromosome"/>
</dbReference>
<sequence length="176" mass="20130">MLALTWNDINFDDKTVSVNKSIRQETIFNNKGEGKYTTIIQPPKTETSITTVPIPSNIIQKLKQFKITQNKERLSNGELYMPSDLVFTTPIGTPINTSNLRKVYSRLLKKADINNIKFHALRHTYATRLFEEGIQIKTVQSLLGHSDINTTMNIYTHVTSDVKNNAVEKLNKIFNF</sequence>
<organism evidence="1 2">
    <name type="scientific">Candidatus Sarcina troglodytae</name>
    <dbReference type="NCBI Taxonomy" id="2726954"/>
    <lineage>
        <taxon>Bacteria</taxon>
        <taxon>Bacillati</taxon>
        <taxon>Bacillota</taxon>
        <taxon>Clostridia</taxon>
        <taxon>Eubacteriales</taxon>
        <taxon>Clostridiaceae</taxon>
        <taxon>Sarcina</taxon>
    </lineage>
</organism>
<keyword evidence="2" id="KW-1185">Reference proteome</keyword>
<dbReference type="EMBL" id="CP051754">
    <property type="protein sequence ID" value="QPJ86552.1"/>
    <property type="molecule type" value="Genomic_DNA"/>
</dbReference>